<evidence type="ECO:0000313" key="3">
    <source>
        <dbReference type="Proteomes" id="UP001281761"/>
    </source>
</evidence>
<dbReference type="Proteomes" id="UP001281761">
    <property type="component" value="Unassembled WGS sequence"/>
</dbReference>
<protein>
    <submittedName>
        <fullName evidence="2">Uncharacterized protein</fullName>
    </submittedName>
</protein>
<feature type="signal peptide" evidence="1">
    <location>
        <begin position="1"/>
        <end position="21"/>
    </location>
</feature>
<evidence type="ECO:0000313" key="2">
    <source>
        <dbReference type="EMBL" id="KAK2963407.1"/>
    </source>
</evidence>
<keyword evidence="1" id="KW-0732">Signal</keyword>
<feature type="chain" id="PRO_5045679038" evidence="1">
    <location>
        <begin position="22"/>
        <end position="286"/>
    </location>
</feature>
<dbReference type="EMBL" id="JARBJD010000006">
    <property type="protein sequence ID" value="KAK2963407.1"/>
    <property type="molecule type" value="Genomic_DNA"/>
</dbReference>
<organism evidence="2 3">
    <name type="scientific">Blattamonas nauphoetae</name>
    <dbReference type="NCBI Taxonomy" id="2049346"/>
    <lineage>
        <taxon>Eukaryota</taxon>
        <taxon>Metamonada</taxon>
        <taxon>Preaxostyla</taxon>
        <taxon>Oxymonadida</taxon>
        <taxon>Blattamonas</taxon>
    </lineage>
</organism>
<sequence>MRPHIFLSIPLIVSLFHLTFHADVLPEGDLLNLKPILEELTEARTSNIECRNNPILLHGQYHLFDYVMRSVNISIVGAQSTSIVWSRAEDNQDISNTELSSMLIVTNSTVGLSSLRLICHGDHSSVATIIQSSLSSVFINGYTRRYLDVFNFQHTSELETTRDISASCWDNSTQSQVTGHTTIDRRRFHKRYRSNNGYSVDRWEWTLVFEYRIASRNWPAVRFWVERKQHPAITVGGICFFDDFSDDKCDESSSLHPRHSPPPSRLAKTDFLVNLGMHEPSLWSGF</sequence>
<gene>
    <name evidence="2" type="ORF">BLNAU_1448</name>
</gene>
<evidence type="ECO:0000256" key="1">
    <source>
        <dbReference type="SAM" id="SignalP"/>
    </source>
</evidence>
<accession>A0ABQ9YI23</accession>
<proteinExistence type="predicted"/>
<keyword evidence="3" id="KW-1185">Reference proteome</keyword>
<name>A0ABQ9YI23_9EUKA</name>
<comment type="caution">
    <text evidence="2">The sequence shown here is derived from an EMBL/GenBank/DDBJ whole genome shotgun (WGS) entry which is preliminary data.</text>
</comment>
<reference evidence="2 3" key="1">
    <citation type="journal article" date="2022" name="bioRxiv">
        <title>Genomics of Preaxostyla Flagellates Illuminates Evolutionary Transitions and the Path Towards Mitochondrial Loss.</title>
        <authorList>
            <person name="Novak L.V.F."/>
            <person name="Treitli S.C."/>
            <person name="Pyrih J."/>
            <person name="Halakuc P."/>
            <person name="Pipaliya S.V."/>
            <person name="Vacek V."/>
            <person name="Brzon O."/>
            <person name="Soukal P."/>
            <person name="Eme L."/>
            <person name="Dacks J.B."/>
            <person name="Karnkowska A."/>
            <person name="Elias M."/>
            <person name="Hampl V."/>
        </authorList>
    </citation>
    <scope>NUCLEOTIDE SEQUENCE [LARGE SCALE GENOMIC DNA]</scope>
    <source>
        <strain evidence="2">NAU3</strain>
        <tissue evidence="2">Gut</tissue>
    </source>
</reference>